<keyword evidence="4" id="KW-1185">Reference proteome</keyword>
<feature type="region of interest" description="Disordered" evidence="1">
    <location>
        <begin position="162"/>
        <end position="188"/>
    </location>
</feature>
<dbReference type="InterPro" id="IPR041591">
    <property type="entry name" value="OCRE"/>
</dbReference>
<accession>A0AAW1RBX3</accession>
<proteinExistence type="predicted"/>
<feature type="compositionally biased region" description="Polar residues" evidence="1">
    <location>
        <begin position="373"/>
        <end position="392"/>
    </location>
</feature>
<dbReference type="Pfam" id="PF17780">
    <property type="entry name" value="OCRE"/>
    <property type="match status" value="1"/>
</dbReference>
<reference evidence="3 4" key="1">
    <citation type="journal article" date="2024" name="Nat. Commun.">
        <title>Phylogenomics reveals the evolutionary origins of lichenization in chlorophyte algae.</title>
        <authorList>
            <person name="Puginier C."/>
            <person name="Libourel C."/>
            <person name="Otte J."/>
            <person name="Skaloud P."/>
            <person name="Haon M."/>
            <person name="Grisel S."/>
            <person name="Petersen M."/>
            <person name="Berrin J.G."/>
            <person name="Delaux P.M."/>
            <person name="Dal Grande F."/>
            <person name="Keller J."/>
        </authorList>
    </citation>
    <scope>NUCLEOTIDE SEQUENCE [LARGE SCALE GENOMIC DNA]</scope>
    <source>
        <strain evidence="3 4">SAG 2145</strain>
    </source>
</reference>
<feature type="compositionally biased region" description="Polar residues" evidence="1">
    <location>
        <begin position="165"/>
        <end position="178"/>
    </location>
</feature>
<feature type="region of interest" description="Disordered" evidence="1">
    <location>
        <begin position="343"/>
        <end position="417"/>
    </location>
</feature>
<name>A0AAW1RBX3_9CHLO</name>
<protein>
    <recommendedName>
        <fullName evidence="2">OCRE domain-containing protein</fullName>
    </recommendedName>
</protein>
<dbReference type="PANTHER" id="PTHR13138:SF3">
    <property type="entry name" value="CD2 ANTIGEN CYTOPLASMIC TAIL-BINDING PROTEIN 2"/>
    <property type="match status" value="1"/>
</dbReference>
<evidence type="ECO:0000256" key="1">
    <source>
        <dbReference type="SAM" id="MobiDB-lite"/>
    </source>
</evidence>
<dbReference type="EMBL" id="JALJOS010000014">
    <property type="protein sequence ID" value="KAK9831072.1"/>
    <property type="molecule type" value="Genomic_DNA"/>
</dbReference>
<dbReference type="InterPro" id="IPR039905">
    <property type="entry name" value="CD2BP2/Lin1"/>
</dbReference>
<feature type="domain" description="OCRE" evidence="2">
    <location>
        <begin position="549"/>
        <end position="588"/>
    </location>
</feature>
<feature type="compositionally biased region" description="Basic and acidic residues" evidence="1">
    <location>
        <begin position="393"/>
        <end position="407"/>
    </location>
</feature>
<evidence type="ECO:0000313" key="3">
    <source>
        <dbReference type="EMBL" id="KAK9831072.1"/>
    </source>
</evidence>
<dbReference type="PANTHER" id="PTHR13138">
    <property type="entry name" value="PROTEIN LIN1"/>
    <property type="match status" value="1"/>
</dbReference>
<evidence type="ECO:0000259" key="2">
    <source>
        <dbReference type="Pfam" id="PF17780"/>
    </source>
</evidence>
<comment type="caution">
    <text evidence="3">The sequence shown here is derived from an EMBL/GenBank/DDBJ whole genome shotgun (WGS) entry which is preliminary data.</text>
</comment>
<organism evidence="3 4">
    <name type="scientific">Apatococcus lobatus</name>
    <dbReference type="NCBI Taxonomy" id="904363"/>
    <lineage>
        <taxon>Eukaryota</taxon>
        <taxon>Viridiplantae</taxon>
        <taxon>Chlorophyta</taxon>
        <taxon>core chlorophytes</taxon>
        <taxon>Trebouxiophyceae</taxon>
        <taxon>Chlorellales</taxon>
        <taxon>Chlorellaceae</taxon>
        <taxon>Apatococcus</taxon>
    </lineage>
</organism>
<gene>
    <name evidence="3" type="ORF">WJX74_002183</name>
</gene>
<dbReference type="Proteomes" id="UP001438707">
    <property type="component" value="Unassembled WGS sequence"/>
</dbReference>
<dbReference type="AlphaFoldDB" id="A0AAW1RBX3"/>
<sequence>MDQADIPNKRRKTVRFAEEASICTGLPEDDSTVRTNKGSKDTRTSTLQHPRGLSSILSNTDDAGVLEDPSCDPNIQRLLKFRRDLSTLKEGEIIEGDLLDDIAAAEEDYEDLEYGQEEGGVPLEPFHLRQERQEGYFDADGAYIQYKLDQVKDPWFESLAEMAGQRQQSNSDPNQASASVAGAPGSTIPTTSAGIPIPSISHEQQEAEVLDDEDIAIYKRRISEVLLPGETVLEALRRLGTPAVAASAPLPSGEAAAVAPNQPALSRGRKVPLEHRDVFDRLTEYSSLLLDHGDYLIHSQRKEDILHSIPIAAGPPAALPSVPVAALHTKAMDEDTDIFADASEPASTSTGAPDPPSSEAAQPVHMDPGFDQLSLTSSPVATDIPANSQSGHSHIDSQHANSDKGRGGDPAGGAGFWADLQADDVSAAASSIAGVEAGAAPLASSSMAAAKHPFDHVSEPTESAAEGLAAGSRPPGEVQHASASPEPMQTDPPAADGDTGAVHAETEDSAGQAHPAGSDPAVDPRTTNAAAADADLAAASGQTSTSHEMEGFAFDESSGLFYNSSLGYYFDPGSQLYGDAASGHWWKYHNGQYQLVS</sequence>
<feature type="region of interest" description="Disordered" evidence="1">
    <location>
        <begin position="456"/>
        <end position="526"/>
    </location>
</feature>
<dbReference type="GO" id="GO:0005682">
    <property type="term" value="C:U5 snRNP"/>
    <property type="evidence" value="ECO:0007669"/>
    <property type="project" value="InterPro"/>
</dbReference>
<evidence type="ECO:0000313" key="4">
    <source>
        <dbReference type="Proteomes" id="UP001438707"/>
    </source>
</evidence>
<feature type="region of interest" description="Disordered" evidence="1">
    <location>
        <begin position="26"/>
        <end position="58"/>
    </location>
</feature>